<gene>
    <name evidence="1" type="ORF">HGRIS_007268</name>
</gene>
<proteinExistence type="predicted"/>
<sequence length="342" mass="38548">MIARENINHPDSFLCAFFEEESDQSLRRFIQHAIKKATSVIQERLRAATASIHDAQPYQMTYVPKPKGFQWKDRYEHHMLFTALHHVCMLMHDHRCKVSMRGILATSFKLSTSIAFLNVGLRAQVLPIFDALAHFYARLPAAETSPMPLLRQAGEVYLWRAYLCNNREPSLSDCVTMVDTLNSLSFQSNSDLDRWHLIHSLSYYSSVLLQAGRFEESLDCCQQSLVLQNEASTIADWNYGRAVWTASGETSTFYSSTHERACDAYVAFSESVCLSDLAASARMVLVDALSARDAALKAAPCVWFTPDRALLSKQRFLLTSWVSFTMLPNEAGAGHGTINEVD</sequence>
<protein>
    <submittedName>
        <fullName evidence="1">Uncharacterized protein</fullName>
    </submittedName>
</protein>
<comment type="caution">
    <text evidence="1">The sequence shown here is derived from an EMBL/GenBank/DDBJ whole genome shotgun (WGS) entry which is preliminary data.</text>
</comment>
<reference evidence="2" key="1">
    <citation type="submission" date="2024-06" db="EMBL/GenBank/DDBJ databases">
        <title>Multi-omics analyses provide insights into the biosynthesis of the anticancer antibiotic pleurotin in Hohenbuehelia grisea.</title>
        <authorList>
            <person name="Weaver J.A."/>
            <person name="Alberti F."/>
        </authorList>
    </citation>
    <scope>NUCLEOTIDE SEQUENCE [LARGE SCALE GENOMIC DNA]</scope>
    <source>
        <strain evidence="2">T-177</strain>
    </source>
</reference>
<accession>A0ABR3JCA2</accession>
<keyword evidence="2" id="KW-1185">Reference proteome</keyword>
<evidence type="ECO:0000313" key="2">
    <source>
        <dbReference type="Proteomes" id="UP001556367"/>
    </source>
</evidence>
<dbReference type="Proteomes" id="UP001556367">
    <property type="component" value="Unassembled WGS sequence"/>
</dbReference>
<evidence type="ECO:0000313" key="1">
    <source>
        <dbReference type="EMBL" id="KAL0953068.1"/>
    </source>
</evidence>
<dbReference type="EMBL" id="JASNQZ010000010">
    <property type="protein sequence ID" value="KAL0953068.1"/>
    <property type="molecule type" value="Genomic_DNA"/>
</dbReference>
<name>A0ABR3JCA2_9AGAR</name>
<organism evidence="1 2">
    <name type="scientific">Hohenbuehelia grisea</name>
    <dbReference type="NCBI Taxonomy" id="104357"/>
    <lineage>
        <taxon>Eukaryota</taxon>
        <taxon>Fungi</taxon>
        <taxon>Dikarya</taxon>
        <taxon>Basidiomycota</taxon>
        <taxon>Agaricomycotina</taxon>
        <taxon>Agaricomycetes</taxon>
        <taxon>Agaricomycetidae</taxon>
        <taxon>Agaricales</taxon>
        <taxon>Pleurotineae</taxon>
        <taxon>Pleurotaceae</taxon>
        <taxon>Hohenbuehelia</taxon>
    </lineage>
</organism>